<dbReference type="Gene3D" id="3.40.30.10">
    <property type="entry name" value="Glutaredoxin"/>
    <property type="match status" value="1"/>
</dbReference>
<evidence type="ECO:0000313" key="2">
    <source>
        <dbReference type="EMBL" id="GAA5510652.1"/>
    </source>
</evidence>
<name>A0ABP9W3C6_9BACT</name>
<dbReference type="RefSeq" id="WP_345688757.1">
    <property type="nucleotide sequence ID" value="NZ_BAABRO010000026.1"/>
</dbReference>
<feature type="transmembrane region" description="Helical" evidence="1">
    <location>
        <begin position="12"/>
        <end position="33"/>
    </location>
</feature>
<dbReference type="EMBL" id="BAABRO010000026">
    <property type="protein sequence ID" value="GAA5510652.1"/>
    <property type="molecule type" value="Genomic_DNA"/>
</dbReference>
<organism evidence="2 3">
    <name type="scientific">Novipirellula caenicola</name>
    <dbReference type="NCBI Taxonomy" id="1536901"/>
    <lineage>
        <taxon>Bacteria</taxon>
        <taxon>Pseudomonadati</taxon>
        <taxon>Planctomycetota</taxon>
        <taxon>Planctomycetia</taxon>
        <taxon>Pirellulales</taxon>
        <taxon>Pirellulaceae</taxon>
        <taxon>Novipirellula</taxon>
    </lineage>
</organism>
<protein>
    <submittedName>
        <fullName evidence="2">Thiol:disulfide interchange protein DsbD</fullName>
    </submittedName>
</protein>
<accession>A0ABP9W3C6</accession>
<dbReference type="PANTHER" id="PTHR32234">
    <property type="entry name" value="THIOL:DISULFIDE INTERCHANGE PROTEIN DSBD"/>
    <property type="match status" value="1"/>
</dbReference>
<dbReference type="Proteomes" id="UP001416858">
    <property type="component" value="Unassembled WGS sequence"/>
</dbReference>
<keyword evidence="1" id="KW-0472">Membrane</keyword>
<comment type="caution">
    <text evidence="2">The sequence shown here is derived from an EMBL/GenBank/DDBJ whole genome shotgun (WGS) entry which is preliminary data.</text>
</comment>
<gene>
    <name evidence="2" type="primary">dsbD_3</name>
    <name evidence="2" type="ORF">Rcae01_06162</name>
</gene>
<keyword evidence="1" id="KW-0812">Transmembrane</keyword>
<evidence type="ECO:0000313" key="3">
    <source>
        <dbReference type="Proteomes" id="UP001416858"/>
    </source>
</evidence>
<sequence>MKTLHQPMRSGLISILVVAIMMLAVMVTAIWVYRGGVVPGAIPDSGATLAIESASGDESHVARREPVDGNPKEEVNVAVTAAERVPETEAVWESDYEEAIAKARTLKRPVLIDFAASWCVPCRMMDKHVWPDAAVQQAL</sequence>
<reference evidence="2 3" key="1">
    <citation type="submission" date="2024-02" db="EMBL/GenBank/DDBJ databases">
        <title>Rhodopirellula caenicola NBRC 110016.</title>
        <authorList>
            <person name="Ichikawa N."/>
            <person name="Katano-Makiyama Y."/>
            <person name="Hidaka K."/>
        </authorList>
    </citation>
    <scope>NUCLEOTIDE SEQUENCE [LARGE SCALE GENOMIC DNA]</scope>
    <source>
        <strain evidence="2 3">NBRC 110016</strain>
    </source>
</reference>
<dbReference type="SUPFAM" id="SSF52833">
    <property type="entry name" value="Thioredoxin-like"/>
    <property type="match status" value="1"/>
</dbReference>
<keyword evidence="3" id="KW-1185">Reference proteome</keyword>
<dbReference type="PANTHER" id="PTHR32234:SF0">
    <property type="entry name" value="THIOL:DISULFIDE INTERCHANGE PROTEIN DSBD"/>
    <property type="match status" value="1"/>
</dbReference>
<keyword evidence="1" id="KW-1133">Transmembrane helix</keyword>
<proteinExistence type="predicted"/>
<evidence type="ECO:0000256" key="1">
    <source>
        <dbReference type="SAM" id="Phobius"/>
    </source>
</evidence>
<dbReference type="InterPro" id="IPR036249">
    <property type="entry name" value="Thioredoxin-like_sf"/>
</dbReference>
<dbReference type="Pfam" id="PF13899">
    <property type="entry name" value="Thioredoxin_7"/>
    <property type="match status" value="1"/>
</dbReference>